<gene>
    <name evidence="7" type="ORF">GC098_15280</name>
</gene>
<dbReference type="InterPro" id="IPR001789">
    <property type="entry name" value="Sig_transdc_resp-reg_receiver"/>
</dbReference>
<dbReference type="InterPro" id="IPR011006">
    <property type="entry name" value="CheY-like_superfamily"/>
</dbReference>
<keyword evidence="1" id="KW-0805">Transcription regulation</keyword>
<dbReference type="RefSeq" id="WP_171644052.1">
    <property type="nucleotide sequence ID" value="NZ_WHOA01000099.1"/>
</dbReference>
<evidence type="ECO:0000256" key="2">
    <source>
        <dbReference type="ARBA" id="ARBA00023125"/>
    </source>
</evidence>
<dbReference type="PROSITE" id="PS01124">
    <property type="entry name" value="HTH_ARAC_FAMILY_2"/>
    <property type="match status" value="1"/>
</dbReference>
<dbReference type="InterPro" id="IPR020449">
    <property type="entry name" value="Tscrpt_reg_AraC-type_HTH"/>
</dbReference>
<organism evidence="7 8">
    <name type="scientific">Paenibacillus phytorum</name>
    <dbReference type="NCBI Taxonomy" id="2654977"/>
    <lineage>
        <taxon>Bacteria</taxon>
        <taxon>Bacillati</taxon>
        <taxon>Bacillota</taxon>
        <taxon>Bacilli</taxon>
        <taxon>Bacillales</taxon>
        <taxon>Paenibacillaceae</taxon>
        <taxon>Paenibacillus</taxon>
    </lineage>
</organism>
<dbReference type="PANTHER" id="PTHR43280">
    <property type="entry name" value="ARAC-FAMILY TRANSCRIPTIONAL REGULATOR"/>
    <property type="match status" value="1"/>
</dbReference>
<keyword evidence="3" id="KW-0804">Transcription</keyword>
<evidence type="ECO:0000256" key="3">
    <source>
        <dbReference type="ARBA" id="ARBA00023163"/>
    </source>
</evidence>
<dbReference type="SMART" id="SM00342">
    <property type="entry name" value="HTH_ARAC"/>
    <property type="match status" value="1"/>
</dbReference>
<proteinExistence type="predicted"/>
<dbReference type="SMART" id="SM00448">
    <property type="entry name" value="REC"/>
    <property type="match status" value="1"/>
</dbReference>
<keyword evidence="4" id="KW-0597">Phosphoprotein</keyword>
<evidence type="ECO:0000256" key="1">
    <source>
        <dbReference type="ARBA" id="ARBA00023015"/>
    </source>
</evidence>
<reference evidence="7 8" key="1">
    <citation type="submission" date="2019-10" db="EMBL/GenBank/DDBJ databases">
        <title>Description of Paenibacillus terrestris sp. nov.</title>
        <authorList>
            <person name="Carlier A."/>
            <person name="Qi S."/>
        </authorList>
    </citation>
    <scope>NUCLEOTIDE SEQUENCE [LARGE SCALE GENOMIC DNA]</scope>
    <source>
        <strain evidence="7 8">LMG 31458</strain>
    </source>
</reference>
<evidence type="ECO:0000259" key="6">
    <source>
        <dbReference type="PROSITE" id="PS50110"/>
    </source>
</evidence>
<dbReference type="InterPro" id="IPR018062">
    <property type="entry name" value="HTH_AraC-typ_CS"/>
</dbReference>
<dbReference type="PROSITE" id="PS50110">
    <property type="entry name" value="RESPONSE_REGULATORY"/>
    <property type="match status" value="1"/>
</dbReference>
<evidence type="ECO:0000259" key="5">
    <source>
        <dbReference type="PROSITE" id="PS01124"/>
    </source>
</evidence>
<dbReference type="SUPFAM" id="SSF46689">
    <property type="entry name" value="Homeodomain-like"/>
    <property type="match status" value="2"/>
</dbReference>
<sequence length="515" mass="59743">MLKMLVVDDDKFERDGVKFLIEKYGLNLEISEADSGESALAYIESNDIDILFSDIRMKGMDGLQLAAKVRELGRPVKVIFMSAYGEFEYAQRAIDLKAIRYILKPVQVSEFIKVVSQVIQLCEQELKSKAQQERMEEAYRKEVHYEKQKLMTDLILGKAEVADEDRELSMPITGFDGYCYVRMLMLDSRSRFFDRLDPDFERQLAETVRRGFDFIHLNEFQGLLLVEAFAEESLEALTDLGQQLIRWFRDKYGREICIVVSGLVDDVKQLYKEYYAMESMLENKFFFDEGTVLLANRTSFATGDVTAAVNDGLEELTLNIQHNRYDIARLRFEQLFDALQGSDHYSVIYVKYVCSEIVKAIFDASAKKNTDKFKLSLESIYRTTKLNDLRKVVLTILEENESSGRTSAEAMPKAIEEVVRIIESEYNTDLSLELLAERIYLSPNYLSHLFKKQKRISINKFITLYRMEKAKELLRSTNRKIVDIGHDVGYSNFPYFSSLFKNHYGKSPSQFREEA</sequence>
<protein>
    <submittedName>
        <fullName evidence="7">Response regulator</fullName>
    </submittedName>
</protein>
<dbReference type="EMBL" id="WHOA01000099">
    <property type="protein sequence ID" value="NOU72767.1"/>
    <property type="molecule type" value="Genomic_DNA"/>
</dbReference>
<name>A0ABX1XW56_9BACL</name>
<dbReference type="PRINTS" id="PR00032">
    <property type="entry name" value="HTHARAC"/>
</dbReference>
<dbReference type="SUPFAM" id="SSF52172">
    <property type="entry name" value="CheY-like"/>
    <property type="match status" value="1"/>
</dbReference>
<dbReference type="PANTHER" id="PTHR43280:SF10">
    <property type="entry name" value="REGULATORY PROTEIN POCR"/>
    <property type="match status" value="1"/>
</dbReference>
<accession>A0ABX1XW56</accession>
<keyword evidence="2" id="KW-0238">DNA-binding</keyword>
<feature type="domain" description="HTH araC/xylS-type" evidence="5">
    <location>
        <begin position="416"/>
        <end position="514"/>
    </location>
</feature>
<comment type="caution">
    <text evidence="7">The sequence shown here is derived from an EMBL/GenBank/DDBJ whole genome shotgun (WGS) entry which is preliminary data.</text>
</comment>
<keyword evidence="8" id="KW-1185">Reference proteome</keyword>
<dbReference type="Proteomes" id="UP000616779">
    <property type="component" value="Unassembled WGS sequence"/>
</dbReference>
<dbReference type="InterPro" id="IPR009057">
    <property type="entry name" value="Homeodomain-like_sf"/>
</dbReference>
<dbReference type="Gene3D" id="1.10.10.60">
    <property type="entry name" value="Homeodomain-like"/>
    <property type="match status" value="2"/>
</dbReference>
<dbReference type="Pfam" id="PF00072">
    <property type="entry name" value="Response_reg"/>
    <property type="match status" value="1"/>
</dbReference>
<dbReference type="Gene3D" id="3.40.50.2300">
    <property type="match status" value="1"/>
</dbReference>
<feature type="domain" description="Response regulatory" evidence="6">
    <location>
        <begin position="3"/>
        <end position="119"/>
    </location>
</feature>
<dbReference type="CDD" id="cd17536">
    <property type="entry name" value="REC_YesN-like"/>
    <property type="match status" value="1"/>
</dbReference>
<evidence type="ECO:0000256" key="4">
    <source>
        <dbReference type="PROSITE-ProRule" id="PRU00169"/>
    </source>
</evidence>
<dbReference type="InterPro" id="IPR018060">
    <property type="entry name" value="HTH_AraC"/>
</dbReference>
<dbReference type="PROSITE" id="PS00041">
    <property type="entry name" value="HTH_ARAC_FAMILY_1"/>
    <property type="match status" value="1"/>
</dbReference>
<evidence type="ECO:0000313" key="8">
    <source>
        <dbReference type="Proteomes" id="UP000616779"/>
    </source>
</evidence>
<dbReference type="Pfam" id="PF12833">
    <property type="entry name" value="HTH_18"/>
    <property type="match status" value="1"/>
</dbReference>
<evidence type="ECO:0000313" key="7">
    <source>
        <dbReference type="EMBL" id="NOU72767.1"/>
    </source>
</evidence>
<feature type="modified residue" description="4-aspartylphosphate" evidence="4">
    <location>
        <position position="54"/>
    </location>
</feature>